<feature type="domain" description="Serine hydroxymethyltransferase-like" evidence="6">
    <location>
        <begin position="6"/>
        <end position="300"/>
    </location>
</feature>
<dbReference type="Gene3D" id="3.90.1150.10">
    <property type="entry name" value="Aspartate Aminotransferase, domain 1"/>
    <property type="match status" value="1"/>
</dbReference>
<dbReference type="GO" id="GO:0008168">
    <property type="term" value="F:methyltransferase activity"/>
    <property type="evidence" value="ECO:0007669"/>
    <property type="project" value="UniProtKB-KW"/>
</dbReference>
<dbReference type="AlphaFoldDB" id="T0YY06"/>
<comment type="caution">
    <text evidence="7">The sequence shown here is derived from an EMBL/GenBank/DDBJ whole genome shotgun (WGS) entry which is preliminary data.</text>
</comment>
<dbReference type="PROSITE" id="PS00096">
    <property type="entry name" value="SHMT"/>
    <property type="match status" value="1"/>
</dbReference>
<gene>
    <name evidence="7" type="ORF">B1B_16372</name>
</gene>
<dbReference type="InterPro" id="IPR015424">
    <property type="entry name" value="PyrdxlP-dep_Trfase"/>
</dbReference>
<dbReference type="InterPro" id="IPR039429">
    <property type="entry name" value="SHMT-like_dom"/>
</dbReference>
<dbReference type="GO" id="GO:0004372">
    <property type="term" value="F:glycine hydroxymethyltransferase activity"/>
    <property type="evidence" value="ECO:0007669"/>
    <property type="project" value="TreeGrafter"/>
</dbReference>
<evidence type="ECO:0000256" key="3">
    <source>
        <dbReference type="ARBA" id="ARBA00022563"/>
    </source>
</evidence>
<dbReference type="PANTHER" id="PTHR11680">
    <property type="entry name" value="SERINE HYDROXYMETHYLTRANSFERASE"/>
    <property type="match status" value="1"/>
</dbReference>
<evidence type="ECO:0000259" key="6">
    <source>
        <dbReference type="Pfam" id="PF00464"/>
    </source>
</evidence>
<organism evidence="7">
    <name type="scientific">mine drainage metagenome</name>
    <dbReference type="NCBI Taxonomy" id="410659"/>
    <lineage>
        <taxon>unclassified sequences</taxon>
        <taxon>metagenomes</taxon>
        <taxon>ecological metagenomes</taxon>
    </lineage>
</organism>
<keyword evidence="3" id="KW-0554">One-carbon metabolism</keyword>
<comment type="similarity">
    <text evidence="2">Belongs to the SHMT family.</text>
</comment>
<evidence type="ECO:0000256" key="1">
    <source>
        <dbReference type="ARBA" id="ARBA00001933"/>
    </source>
</evidence>
<keyword evidence="5" id="KW-0663">Pyridoxal phosphate</keyword>
<dbReference type="InterPro" id="IPR015421">
    <property type="entry name" value="PyrdxlP-dep_Trfase_major"/>
</dbReference>
<accession>T0YY06</accession>
<reference evidence="7" key="2">
    <citation type="journal article" date="2014" name="ISME J.">
        <title>Microbial stratification in low pH oxic and suboxic macroscopic growths along an acid mine drainage.</title>
        <authorList>
            <person name="Mendez-Garcia C."/>
            <person name="Mesa V."/>
            <person name="Sprenger R.R."/>
            <person name="Richter M."/>
            <person name="Diez M.S."/>
            <person name="Solano J."/>
            <person name="Bargiela R."/>
            <person name="Golyshina O.V."/>
            <person name="Manteca A."/>
            <person name="Ramos J.L."/>
            <person name="Gallego J.R."/>
            <person name="Llorente I."/>
            <person name="Martins Dos Santos V.A."/>
            <person name="Jensen O.N."/>
            <person name="Pelaez A.I."/>
            <person name="Sanchez J."/>
            <person name="Ferrer M."/>
        </authorList>
    </citation>
    <scope>NUCLEOTIDE SEQUENCE</scope>
</reference>
<name>T0YY06_9ZZZZ</name>
<dbReference type="GO" id="GO:0006730">
    <property type="term" value="P:one-carbon metabolic process"/>
    <property type="evidence" value="ECO:0007669"/>
    <property type="project" value="UniProtKB-KW"/>
</dbReference>
<dbReference type="Pfam" id="PF00464">
    <property type="entry name" value="SHMT"/>
    <property type="match status" value="1"/>
</dbReference>
<reference evidence="7" key="1">
    <citation type="submission" date="2013-08" db="EMBL/GenBank/DDBJ databases">
        <authorList>
            <person name="Mendez C."/>
            <person name="Richter M."/>
            <person name="Ferrer M."/>
            <person name="Sanchez J."/>
        </authorList>
    </citation>
    <scope>NUCLEOTIDE SEQUENCE</scope>
</reference>
<dbReference type="GO" id="GO:0032259">
    <property type="term" value="P:methylation"/>
    <property type="evidence" value="ECO:0007669"/>
    <property type="project" value="UniProtKB-KW"/>
</dbReference>
<dbReference type="InterPro" id="IPR049943">
    <property type="entry name" value="Ser_HO-MeTrfase-like"/>
</dbReference>
<sequence length="328" mass="36747">MFLAGIIDLVRKNDVYRVQTLNLQASENRVSPDVKEALSSDLASRYSHIMEDGNNSYGGTSLFEQIFENTRKNVQELFYVKHAEIRPIGGHIAVIAAIKSLTKRGDTVYSIGPDCGGYPGYQYEYIPDMLSLKMENIPYRQDVQEIDYDAFASATKRKKPDLIVLGQSAFVKPYDMTRISEIAETARSRVMYDGSHVMGLIAGGKFQPDAAMRSDVLVGSTHKSFFGPQGGLILTNDSDLAESFEKNLTWMTMDNMHPNRVAALGIAAEEMLKHGKKYAALVEKNSFNLGRALYEQGIPVRFSPWYSKSHQVLLSPSKKLDFIKFSMK</sequence>
<dbReference type="Gene3D" id="3.40.640.10">
    <property type="entry name" value="Type I PLP-dependent aspartate aminotransferase-like (Major domain)"/>
    <property type="match status" value="1"/>
</dbReference>
<dbReference type="GO" id="GO:0030170">
    <property type="term" value="F:pyridoxal phosphate binding"/>
    <property type="evidence" value="ECO:0007669"/>
    <property type="project" value="InterPro"/>
</dbReference>
<feature type="non-terminal residue" evidence="7">
    <location>
        <position position="328"/>
    </location>
</feature>
<keyword evidence="4 7" id="KW-0808">Transferase</keyword>
<dbReference type="GO" id="GO:0019264">
    <property type="term" value="P:glycine biosynthetic process from serine"/>
    <property type="evidence" value="ECO:0007669"/>
    <property type="project" value="TreeGrafter"/>
</dbReference>
<evidence type="ECO:0000256" key="5">
    <source>
        <dbReference type="ARBA" id="ARBA00022898"/>
    </source>
</evidence>
<evidence type="ECO:0000256" key="4">
    <source>
        <dbReference type="ARBA" id="ARBA00022679"/>
    </source>
</evidence>
<dbReference type="GO" id="GO:0046653">
    <property type="term" value="P:tetrahydrofolate metabolic process"/>
    <property type="evidence" value="ECO:0007669"/>
    <property type="project" value="TreeGrafter"/>
</dbReference>
<proteinExistence type="inferred from homology"/>
<evidence type="ECO:0000313" key="7">
    <source>
        <dbReference type="EMBL" id="EQD36832.1"/>
    </source>
</evidence>
<comment type="cofactor">
    <cofactor evidence="1">
        <name>pyridoxal 5'-phosphate</name>
        <dbReference type="ChEBI" id="CHEBI:597326"/>
    </cofactor>
</comment>
<dbReference type="InterPro" id="IPR015422">
    <property type="entry name" value="PyrdxlP-dep_Trfase_small"/>
</dbReference>
<dbReference type="SUPFAM" id="SSF53383">
    <property type="entry name" value="PLP-dependent transferases"/>
    <property type="match status" value="1"/>
</dbReference>
<keyword evidence="7" id="KW-0489">Methyltransferase</keyword>
<protein>
    <submittedName>
        <fullName evidence="7">Glycine hydroxymethyltransferase</fullName>
    </submittedName>
</protein>
<dbReference type="EMBL" id="AUZY01010893">
    <property type="protein sequence ID" value="EQD36832.1"/>
    <property type="molecule type" value="Genomic_DNA"/>
</dbReference>
<dbReference type="InterPro" id="IPR019798">
    <property type="entry name" value="Ser_HO-MeTrfase_PLP_BS"/>
</dbReference>
<dbReference type="GO" id="GO:0005737">
    <property type="term" value="C:cytoplasm"/>
    <property type="evidence" value="ECO:0007669"/>
    <property type="project" value="TreeGrafter"/>
</dbReference>
<dbReference type="PANTHER" id="PTHR11680:SF35">
    <property type="entry name" value="SERINE HYDROXYMETHYLTRANSFERASE 1"/>
    <property type="match status" value="1"/>
</dbReference>
<evidence type="ECO:0000256" key="2">
    <source>
        <dbReference type="ARBA" id="ARBA00006376"/>
    </source>
</evidence>